<dbReference type="Pfam" id="PF00015">
    <property type="entry name" value="MCPsignal"/>
    <property type="match status" value="1"/>
</dbReference>
<dbReference type="EMBL" id="LT960611">
    <property type="protein sequence ID" value="SON50444.1"/>
    <property type="molecule type" value="Genomic_DNA"/>
</dbReference>
<dbReference type="SUPFAM" id="SSF58104">
    <property type="entry name" value="Methyl-accepting chemotaxis protein (MCP) signaling domain"/>
    <property type="match status" value="1"/>
</dbReference>
<keyword evidence="5" id="KW-0472">Membrane</keyword>
<sequence>MSIVQRTIAGFALMFVLLIAVAAVNYSNTTSMHKRLNAITQQSTPMVIATFRLQTILQDSHQALSYYDATHDLTLLPSLKQDFLETKNEFEKATQTLKNFSPNTDEQKKLDAVINAAIQYYQFSIQAMGSYEQVLNSRAQLAQLNSSFLHLEDTYSWAANLLLQRSANSRSLQNRAELITSGISRDLKNIRRINKDTDLAELKQTLTDDIRVAKERLAGIKIADDVKTRFLRNVSKLEQLALAENGLLNSSANETLHLKQQAQYVQQAESQINQTQVILGELVALVQNSASQSSLAAEEAASQSTATTLVMALISAVVALLVGYTVATSIQKPLRRISPVLLNMAKGDMTGRTEYKSATEFGVLAQAIDELASHTSGLLSDIGQGSQHLVKEAAKTAQISERTMEQVEAQKSQTEMVATAISQLEVSASEVSRSTDNTLSEIKLANQATQDGRQKVIANRATTEKLAVDIQEAVACSEQLGQFSSSIDNVLDVIRSIAEQTNLLALNAAIEAARAGEAGRGFAVVADEVRALATRSQESTEEIQKMIENLQTSSKQIIEVMARSQIQTNDCVEQTRLTEEALEAITSRMNEISEMSSQISHATQEQIEVSKDVAKHINGIAEAARQTEQEARQSAESGDVLADLAQQQQTLINHFKV</sequence>
<evidence type="ECO:0000313" key="9">
    <source>
        <dbReference type="Proteomes" id="UP000235828"/>
    </source>
</evidence>
<comment type="similarity">
    <text evidence="3">Belongs to the methyl-accepting chemotaxis (MCP) protein family.</text>
</comment>
<accession>A0A2N8ZEU9</accession>
<dbReference type="FunFam" id="1.10.287.950:FF:000001">
    <property type="entry name" value="Methyl-accepting chemotaxis sensory transducer"/>
    <property type="match status" value="1"/>
</dbReference>
<dbReference type="CDD" id="cd06225">
    <property type="entry name" value="HAMP"/>
    <property type="match status" value="1"/>
</dbReference>
<dbReference type="GO" id="GO:0004888">
    <property type="term" value="F:transmembrane signaling receptor activity"/>
    <property type="evidence" value="ECO:0007669"/>
    <property type="project" value="InterPro"/>
</dbReference>
<dbReference type="PRINTS" id="PR00260">
    <property type="entry name" value="CHEMTRNSDUCR"/>
</dbReference>
<keyword evidence="5" id="KW-0812">Transmembrane</keyword>
<dbReference type="GO" id="GO:0006935">
    <property type="term" value="P:chemotaxis"/>
    <property type="evidence" value="ECO:0007669"/>
    <property type="project" value="InterPro"/>
</dbReference>
<organism evidence="8 9">
    <name type="scientific">Vibrio tapetis subsp. tapetis</name>
    <dbReference type="NCBI Taxonomy" id="1671868"/>
    <lineage>
        <taxon>Bacteria</taxon>
        <taxon>Pseudomonadati</taxon>
        <taxon>Pseudomonadota</taxon>
        <taxon>Gammaproteobacteria</taxon>
        <taxon>Vibrionales</taxon>
        <taxon>Vibrionaceae</taxon>
        <taxon>Vibrio</taxon>
    </lineage>
</organism>
<dbReference type="PROSITE" id="PS50111">
    <property type="entry name" value="CHEMOTAXIS_TRANSDUC_2"/>
    <property type="match status" value="1"/>
</dbReference>
<dbReference type="Proteomes" id="UP000235828">
    <property type="component" value="Chromosome A"/>
</dbReference>
<protein>
    <submittedName>
        <fullName evidence="8">HAMP domain protein</fullName>
    </submittedName>
</protein>
<dbReference type="Pfam" id="PF00672">
    <property type="entry name" value="HAMP"/>
    <property type="match status" value="1"/>
</dbReference>
<dbReference type="CDD" id="cd11386">
    <property type="entry name" value="MCP_signal"/>
    <property type="match status" value="1"/>
</dbReference>
<dbReference type="InterPro" id="IPR004090">
    <property type="entry name" value="Chemotax_Me-accpt_rcpt"/>
</dbReference>
<evidence type="ECO:0000256" key="4">
    <source>
        <dbReference type="PROSITE-ProRule" id="PRU00284"/>
    </source>
</evidence>
<dbReference type="RefSeq" id="WP_102522925.1">
    <property type="nucleotide sequence ID" value="NZ_LT960611.1"/>
</dbReference>
<gene>
    <name evidence="8" type="ORF">VTAP4600_A2465</name>
</gene>
<feature type="domain" description="Methyl-accepting transducer" evidence="6">
    <location>
        <begin position="385"/>
        <end position="621"/>
    </location>
</feature>
<proteinExistence type="inferred from homology"/>
<dbReference type="InterPro" id="IPR024478">
    <property type="entry name" value="HlyB_4HB_MCP"/>
</dbReference>
<dbReference type="Gene3D" id="1.10.287.950">
    <property type="entry name" value="Methyl-accepting chemotaxis protein"/>
    <property type="match status" value="1"/>
</dbReference>
<evidence type="ECO:0000256" key="1">
    <source>
        <dbReference type="ARBA" id="ARBA00004370"/>
    </source>
</evidence>
<dbReference type="GO" id="GO:0007165">
    <property type="term" value="P:signal transduction"/>
    <property type="evidence" value="ECO:0007669"/>
    <property type="project" value="UniProtKB-KW"/>
</dbReference>
<feature type="domain" description="HAMP" evidence="7">
    <location>
        <begin position="328"/>
        <end position="380"/>
    </location>
</feature>
<keyword evidence="5" id="KW-1133">Transmembrane helix</keyword>
<reference evidence="8 9" key="1">
    <citation type="submission" date="2017-10" db="EMBL/GenBank/DDBJ databases">
        <authorList>
            <person name="Banno H."/>
            <person name="Chua N.-H."/>
        </authorList>
    </citation>
    <scope>NUCLEOTIDE SEQUENCE [LARGE SCALE GENOMIC DNA]</scope>
    <source>
        <strain evidence="8">Vibrio tapetis CECT4600</strain>
    </source>
</reference>
<feature type="transmembrane region" description="Helical" evidence="5">
    <location>
        <begin position="309"/>
        <end position="327"/>
    </location>
</feature>
<name>A0A2N8ZEU9_9VIBR</name>
<dbReference type="AlphaFoldDB" id="A0A2N8ZEU9"/>
<keyword evidence="2 4" id="KW-0807">Transducer</keyword>
<evidence type="ECO:0000256" key="5">
    <source>
        <dbReference type="SAM" id="Phobius"/>
    </source>
</evidence>
<dbReference type="InterPro" id="IPR004089">
    <property type="entry name" value="MCPsignal_dom"/>
</dbReference>
<dbReference type="PROSITE" id="PS50885">
    <property type="entry name" value="HAMP"/>
    <property type="match status" value="1"/>
</dbReference>
<dbReference type="KEGG" id="vta:A2465"/>
<dbReference type="OrthoDB" id="5579179at2"/>
<dbReference type="SMART" id="SM00283">
    <property type="entry name" value="MA"/>
    <property type="match status" value="1"/>
</dbReference>
<dbReference type="PANTHER" id="PTHR32089:SF70">
    <property type="entry name" value="ENERGY TAXIS MODULATING METHYL ACCEPTING SENSORY TRANSDUCER"/>
    <property type="match status" value="1"/>
</dbReference>
<dbReference type="SMART" id="SM00304">
    <property type="entry name" value="HAMP"/>
    <property type="match status" value="1"/>
</dbReference>
<evidence type="ECO:0000256" key="2">
    <source>
        <dbReference type="ARBA" id="ARBA00023224"/>
    </source>
</evidence>
<evidence type="ECO:0000313" key="8">
    <source>
        <dbReference type="EMBL" id="SON50444.1"/>
    </source>
</evidence>
<comment type="subcellular location">
    <subcellularLocation>
        <location evidence="1">Membrane</location>
    </subcellularLocation>
</comment>
<evidence type="ECO:0000256" key="3">
    <source>
        <dbReference type="ARBA" id="ARBA00029447"/>
    </source>
</evidence>
<evidence type="ECO:0000259" key="7">
    <source>
        <dbReference type="PROSITE" id="PS50885"/>
    </source>
</evidence>
<dbReference type="GO" id="GO:0016020">
    <property type="term" value="C:membrane"/>
    <property type="evidence" value="ECO:0007669"/>
    <property type="project" value="UniProtKB-SubCell"/>
</dbReference>
<dbReference type="Pfam" id="PF12729">
    <property type="entry name" value="4HB_MCP_1"/>
    <property type="match status" value="1"/>
</dbReference>
<keyword evidence="9" id="KW-1185">Reference proteome</keyword>
<dbReference type="PANTHER" id="PTHR32089">
    <property type="entry name" value="METHYL-ACCEPTING CHEMOTAXIS PROTEIN MCPB"/>
    <property type="match status" value="1"/>
</dbReference>
<dbReference type="InterPro" id="IPR003660">
    <property type="entry name" value="HAMP_dom"/>
</dbReference>
<evidence type="ECO:0000259" key="6">
    <source>
        <dbReference type="PROSITE" id="PS50111"/>
    </source>
</evidence>